<dbReference type="PANTHER" id="PTHR30061:SF50">
    <property type="entry name" value="MALTOSE_MALTODEXTRIN-BINDING PERIPLASMIC PROTEIN"/>
    <property type="match status" value="1"/>
</dbReference>
<evidence type="ECO:0000313" key="5">
    <source>
        <dbReference type="EMBL" id="GLF92699.1"/>
    </source>
</evidence>
<comment type="caution">
    <text evidence="5">The sequence shown here is derived from an EMBL/GenBank/DDBJ whole genome shotgun (WGS) entry which is preliminary data.</text>
</comment>
<dbReference type="Pfam" id="PF13416">
    <property type="entry name" value="SBP_bac_8"/>
    <property type="match status" value="1"/>
</dbReference>
<accession>A0ABQ5NQP0</accession>
<sequence>MSWRLPRFTSALGAVAVVAALASCDSGGTDGSAGGGNDPGSLTVWLTVDARESWPDLVASTNKRFAKRYPGTEIKVQYQQWTSKNQKIDAAFAGRDVPDVVEMGNSETTNYIVNGAFTELEKSDFDHSRDWLPALADACQYQGKTYCVPYYAGARVGIYRTDLLKQVGVVEAPRSYQEMLSVLDKVKAEFGTKDRNFSSFYMPGRYWYAAMAWVKDAGGEMAVERDGRWHGALSSPASVQGLTSWKKLIDDYYVGDRSKDNSDEPGVVGQGKVAMFYGNTWEANAAADPRAGGNAKLRGRFATFAFPGPSGELMPPFLGGSLLAVPAKSRKQELAREWIKIFTDRTSQQRLIEAETLPNNTVQLRDVPTDGINAAAARAAERGWVTPLAPGWAAVEKSNILPAMLQTIATGKKSVRDATRDADREIDALINDN</sequence>
<evidence type="ECO:0000256" key="3">
    <source>
        <dbReference type="ARBA" id="ARBA00022729"/>
    </source>
</evidence>
<name>A0ABQ5NQP0_9ACTN</name>
<dbReference type="PROSITE" id="PS51257">
    <property type="entry name" value="PROKAR_LIPOPROTEIN"/>
    <property type="match status" value="1"/>
</dbReference>
<keyword evidence="6" id="KW-1185">Reference proteome</keyword>
<organism evidence="5 6">
    <name type="scientific">Streptomyces yaizuensis</name>
    <dbReference type="NCBI Taxonomy" id="2989713"/>
    <lineage>
        <taxon>Bacteria</taxon>
        <taxon>Bacillati</taxon>
        <taxon>Actinomycetota</taxon>
        <taxon>Actinomycetes</taxon>
        <taxon>Kitasatosporales</taxon>
        <taxon>Streptomycetaceae</taxon>
        <taxon>Streptomyces</taxon>
    </lineage>
</organism>
<evidence type="ECO:0000256" key="1">
    <source>
        <dbReference type="ARBA" id="ARBA00008520"/>
    </source>
</evidence>
<keyword evidence="2" id="KW-0813">Transport</keyword>
<dbReference type="PANTHER" id="PTHR30061">
    <property type="entry name" value="MALTOSE-BINDING PERIPLASMIC PROTEIN"/>
    <property type="match status" value="1"/>
</dbReference>
<gene>
    <name evidence="5" type="ORF">SYYSPA8_00400</name>
</gene>
<protein>
    <submittedName>
        <fullName evidence="5">Extracellular solute-binding protein</fullName>
    </submittedName>
</protein>
<evidence type="ECO:0000256" key="4">
    <source>
        <dbReference type="SAM" id="SignalP"/>
    </source>
</evidence>
<dbReference type="InterPro" id="IPR006059">
    <property type="entry name" value="SBP"/>
</dbReference>
<dbReference type="SUPFAM" id="SSF53850">
    <property type="entry name" value="Periplasmic binding protein-like II"/>
    <property type="match status" value="1"/>
</dbReference>
<feature type="chain" id="PRO_5046382525" evidence="4">
    <location>
        <begin position="23"/>
        <end position="433"/>
    </location>
</feature>
<comment type="similarity">
    <text evidence="1">Belongs to the bacterial solute-binding protein 1 family.</text>
</comment>
<reference evidence="5 6" key="1">
    <citation type="submission" date="2022-10" db="EMBL/GenBank/DDBJ databases">
        <title>Draft genome sequence of Streptomyces sp. YSPA8.</title>
        <authorList>
            <person name="Moriuchi R."/>
            <person name="Dohra H."/>
            <person name="Yamamura H."/>
            <person name="Kodani S."/>
        </authorList>
    </citation>
    <scope>NUCLEOTIDE SEQUENCE [LARGE SCALE GENOMIC DNA]</scope>
    <source>
        <strain evidence="5 6">YSPA8</strain>
    </source>
</reference>
<keyword evidence="3 4" id="KW-0732">Signal</keyword>
<evidence type="ECO:0000313" key="6">
    <source>
        <dbReference type="Proteomes" id="UP001291653"/>
    </source>
</evidence>
<evidence type="ECO:0000256" key="2">
    <source>
        <dbReference type="ARBA" id="ARBA00022448"/>
    </source>
</evidence>
<feature type="signal peptide" evidence="4">
    <location>
        <begin position="1"/>
        <end position="22"/>
    </location>
</feature>
<proteinExistence type="inferred from homology"/>
<dbReference type="Proteomes" id="UP001291653">
    <property type="component" value="Unassembled WGS sequence"/>
</dbReference>
<dbReference type="RefSeq" id="WP_323444824.1">
    <property type="nucleotide sequence ID" value="NZ_BSBI01000001.1"/>
</dbReference>
<dbReference type="Gene3D" id="3.40.190.10">
    <property type="entry name" value="Periplasmic binding protein-like II"/>
    <property type="match status" value="2"/>
</dbReference>
<dbReference type="EMBL" id="BSBI01000001">
    <property type="protein sequence ID" value="GLF92699.1"/>
    <property type="molecule type" value="Genomic_DNA"/>
</dbReference>